<organism evidence="2 3">
    <name type="scientific">Streptomyces oceani</name>
    <dbReference type="NCBI Taxonomy" id="1075402"/>
    <lineage>
        <taxon>Bacteria</taxon>
        <taxon>Bacillati</taxon>
        <taxon>Actinomycetota</taxon>
        <taxon>Actinomycetes</taxon>
        <taxon>Kitasatosporales</taxon>
        <taxon>Streptomycetaceae</taxon>
        <taxon>Streptomyces</taxon>
    </lineage>
</organism>
<dbReference type="InterPro" id="IPR013320">
    <property type="entry name" value="ConA-like_dom_sf"/>
</dbReference>
<dbReference type="STRING" id="1075402.AN216_14220"/>
<comment type="caution">
    <text evidence="2">The sequence shown here is derived from an EMBL/GenBank/DDBJ whole genome shotgun (WGS) entry which is preliminary data.</text>
</comment>
<keyword evidence="3" id="KW-1185">Reference proteome</keyword>
<gene>
    <name evidence="2" type="ORF">AN216_14220</name>
</gene>
<dbReference type="Proteomes" id="UP000176101">
    <property type="component" value="Unassembled WGS sequence"/>
</dbReference>
<name>A0A1E7KFJ5_9ACTN</name>
<dbReference type="Pfam" id="PF20254">
    <property type="entry name" value="DMFA2_C"/>
    <property type="match status" value="1"/>
</dbReference>
<dbReference type="RefSeq" id="WP_070197027.1">
    <property type="nucleotide sequence ID" value="NZ_LJGU01000127.1"/>
</dbReference>
<dbReference type="PATRIC" id="fig|1075402.3.peg.1743"/>
<dbReference type="EMBL" id="LJGU01000127">
    <property type="protein sequence ID" value="OEV02654.1"/>
    <property type="molecule type" value="Genomic_DNA"/>
</dbReference>
<evidence type="ECO:0000259" key="1">
    <source>
        <dbReference type="Pfam" id="PF20254"/>
    </source>
</evidence>
<proteinExistence type="predicted"/>
<reference evidence="2 3" key="1">
    <citation type="journal article" date="2016" name="Front. Microbiol.">
        <title>Comparative Genomics Analysis of Streptomyces Species Reveals Their Adaptation to the Marine Environment and Their Diversity at the Genomic Level.</title>
        <authorList>
            <person name="Tian X."/>
            <person name="Zhang Z."/>
            <person name="Yang T."/>
            <person name="Chen M."/>
            <person name="Li J."/>
            <person name="Chen F."/>
            <person name="Yang J."/>
            <person name="Li W."/>
            <person name="Zhang B."/>
            <person name="Zhang Z."/>
            <person name="Wu J."/>
            <person name="Zhang C."/>
            <person name="Long L."/>
            <person name="Xiao J."/>
        </authorList>
    </citation>
    <scope>NUCLEOTIDE SEQUENCE [LARGE SCALE GENOMIC DNA]</scope>
    <source>
        <strain evidence="2 3">SCSIO 02100</strain>
    </source>
</reference>
<dbReference type="OrthoDB" id="505641at2"/>
<accession>A0A1E7KFJ5</accession>
<dbReference type="AlphaFoldDB" id="A0A1E7KFJ5"/>
<evidence type="ECO:0000313" key="3">
    <source>
        <dbReference type="Proteomes" id="UP000176101"/>
    </source>
</evidence>
<dbReference type="SUPFAM" id="SSF49899">
    <property type="entry name" value="Concanavalin A-like lectins/glucanases"/>
    <property type="match status" value="1"/>
</dbReference>
<sequence length="784" mass="86271">MRTSDGDHLRLNDRDDILNITGYADRWGVRAGEAIAFHVSTNRAEYQADLVELLGGMTDPRSTDLPVRPVPTACEGTHPGTVQLTDPGSYGELPLPADWLGEGSFTLQLRFQPTLPEAGHEQVLLSSGDTDQRHLVKLAVSAGGRLVLTLRAEGAEEAEGAGGTEAVLESPVELRTGCWFFVSASYDTTLGEARLQVAQETGWQRTAQLDTAEAPATLRFGGAGLTETYLAATPVRIDGARYLDQHFNGKVENPRCYARTLDPREVALARGRGAVRPEALVCDYDLGADFATSRLRDVSGNNRHGRLRQAPQRAVTSSRWDGRVTDFAVAPEQYAAVHFHEDDLEDAGWEVSLTWEVPADTPPGAYALRLRLYEDGERDGDEGGTGDGEVDYIPFFVRRPADATAPVLFLVPSFTYQAYANERLFESGLQEDFMIHAMELAPQDEFIVRHDEVGKSLYDTHSDGSGVAYSSRLRPVLNLRPHYHNWLSGHVRHLAADLFVLGWLRSLAERHEDGSYDFDVALDEDLHREGPQLLARYRTVVTGSHPEYWSRDMMDSLSGYLADGGRLMYLGGNGFYWVTSVFEDRPHLIEVRRGNSGTRCWDSPPGELTHSSTGDHGGLWRFNGYVPQQLVGVGMASQGWGRAAGYRRLPDSHDERAAFVFEGLETDEVIGDFGHVLGGAAGDEVDRFGFDLGTPAHALRLATSLQLDDRYQITQEELLMTAPGQGGTENELVRSDLTYFEIDGGGAVFSVGSICWAGSLAWNGYDNNVARVTGNVLARFVEDR</sequence>
<feature type="domain" description="N,N-dimethylformamidase beta subunit-like C-terminal" evidence="1">
    <location>
        <begin position="313"/>
        <end position="767"/>
    </location>
</feature>
<dbReference type="Gene3D" id="2.60.120.200">
    <property type="match status" value="1"/>
</dbReference>
<evidence type="ECO:0000313" key="2">
    <source>
        <dbReference type="EMBL" id="OEV02654.1"/>
    </source>
</evidence>
<protein>
    <recommendedName>
        <fullName evidence="1">N,N-dimethylformamidase beta subunit-like C-terminal domain-containing protein</fullName>
    </recommendedName>
</protein>
<dbReference type="InterPro" id="IPR046540">
    <property type="entry name" value="DMFA2_C"/>
</dbReference>